<dbReference type="PROSITE" id="PS50850">
    <property type="entry name" value="MFS"/>
    <property type="match status" value="1"/>
</dbReference>
<feature type="transmembrane region" description="Helical" evidence="7">
    <location>
        <begin position="273"/>
        <end position="292"/>
    </location>
</feature>
<dbReference type="Pfam" id="PF07690">
    <property type="entry name" value="MFS_1"/>
    <property type="match status" value="1"/>
</dbReference>
<evidence type="ECO:0000256" key="4">
    <source>
        <dbReference type="ARBA" id="ARBA00022989"/>
    </source>
</evidence>
<dbReference type="InterPro" id="IPR020846">
    <property type="entry name" value="MFS_dom"/>
</dbReference>
<comment type="subcellular location">
    <subcellularLocation>
        <location evidence="1">Cell membrane</location>
        <topology evidence="1">Multi-pass membrane protein</topology>
    </subcellularLocation>
</comment>
<keyword evidence="2" id="KW-1003">Cell membrane</keyword>
<evidence type="ECO:0000256" key="1">
    <source>
        <dbReference type="ARBA" id="ARBA00004651"/>
    </source>
</evidence>
<feature type="transmembrane region" description="Helical" evidence="7">
    <location>
        <begin position="42"/>
        <end position="63"/>
    </location>
</feature>
<keyword evidence="3 7" id="KW-0812">Transmembrane</keyword>
<feature type="transmembrane region" description="Helical" evidence="7">
    <location>
        <begin position="210"/>
        <end position="231"/>
    </location>
</feature>
<feature type="transmembrane region" description="Helical" evidence="7">
    <location>
        <begin position="334"/>
        <end position="359"/>
    </location>
</feature>
<accession>A0ABV1JYQ3</accession>
<keyword evidence="10" id="KW-1185">Reference proteome</keyword>
<sequence length="535" mass="53742">MTAGRRARALVALVQVLGLAVWFSASAVLPELRAEWDLSATAGVWLTTSVQLGFAAGAVVSAVLTLADRVPPQRLLAGGAAAAASCTLLLAAVVDGPVAALVLRTLTGVCLALVYPVGMKIMTSWSDRSRRARDLGVLVGALTVGSALPHLIGGLPWLPWRGVLAGAALCGFAAAALARWCLRPGPALAPAPPPDTGYALRLLREPGPRLVVLGYLGHMWELYALWTWLGAALAGGDPGPSEHLLVFVAAGLGGAAGCVLGGRAADRYGRVPVIATSLLVSGVCCAVSPFVLGAAPLLVSAFCVLWGAAAVADSAVLTTATIEVADPRYTGTALTVQTALGFLLTVAGIATVPVVAAAVGWQTALVVLAVGPALGLPAVLALGRYLPAALPSPSPSAPSLSAPSLSAAPADAPTVELPRIAMDDRPTAPLPRVVDGPPTVELYRLRRAAGPDPSGFADRLARVLSDRSPASAPRTAAPPNAAPRTAAPPNPAPRTVAPSNADLPTAAPPNAALPTAVPPGSGAGAVPRRRGRPGG</sequence>
<evidence type="ECO:0000256" key="7">
    <source>
        <dbReference type="SAM" id="Phobius"/>
    </source>
</evidence>
<evidence type="ECO:0000313" key="9">
    <source>
        <dbReference type="EMBL" id="MEQ3540704.1"/>
    </source>
</evidence>
<feature type="transmembrane region" description="Helical" evidence="7">
    <location>
        <begin position="158"/>
        <end position="178"/>
    </location>
</feature>
<evidence type="ECO:0000256" key="2">
    <source>
        <dbReference type="ARBA" id="ARBA00022475"/>
    </source>
</evidence>
<evidence type="ECO:0000256" key="3">
    <source>
        <dbReference type="ARBA" id="ARBA00022692"/>
    </source>
</evidence>
<dbReference type="RefSeq" id="WP_345644216.1">
    <property type="nucleotide sequence ID" value="NZ_BAABLY010000025.1"/>
</dbReference>
<name>A0ABV1JYQ3_9PSEU</name>
<feature type="transmembrane region" description="Helical" evidence="7">
    <location>
        <begin position="365"/>
        <end position="386"/>
    </location>
</feature>
<evidence type="ECO:0000313" key="10">
    <source>
        <dbReference type="Proteomes" id="UP001464923"/>
    </source>
</evidence>
<feature type="region of interest" description="Disordered" evidence="6">
    <location>
        <begin position="466"/>
        <end position="535"/>
    </location>
</feature>
<dbReference type="InterPro" id="IPR011701">
    <property type="entry name" value="MFS"/>
</dbReference>
<feature type="transmembrane region" description="Helical" evidence="7">
    <location>
        <begin position="135"/>
        <end position="152"/>
    </location>
</feature>
<dbReference type="SUPFAM" id="SSF103473">
    <property type="entry name" value="MFS general substrate transporter"/>
    <property type="match status" value="1"/>
</dbReference>
<keyword evidence="4 7" id="KW-1133">Transmembrane helix</keyword>
<feature type="domain" description="Major facilitator superfamily (MFS) profile" evidence="8">
    <location>
        <begin position="1"/>
        <end position="387"/>
    </location>
</feature>
<evidence type="ECO:0000256" key="5">
    <source>
        <dbReference type="ARBA" id="ARBA00023136"/>
    </source>
</evidence>
<feature type="transmembrane region" description="Helical" evidence="7">
    <location>
        <begin position="100"/>
        <end position="123"/>
    </location>
</feature>
<dbReference type="PANTHER" id="PTHR43124:SF3">
    <property type="entry name" value="CHLORAMPHENICOL EFFLUX PUMP RV0191"/>
    <property type="match status" value="1"/>
</dbReference>
<dbReference type="Gene3D" id="1.20.1250.20">
    <property type="entry name" value="MFS general substrate transporter like domains"/>
    <property type="match status" value="1"/>
</dbReference>
<dbReference type="EMBL" id="JBEDNP010000010">
    <property type="protein sequence ID" value="MEQ3540704.1"/>
    <property type="molecule type" value="Genomic_DNA"/>
</dbReference>
<comment type="caution">
    <text evidence="9">The sequence shown here is derived from an EMBL/GenBank/DDBJ whole genome shotgun (WGS) entry which is preliminary data.</text>
</comment>
<protein>
    <submittedName>
        <fullName evidence="9">MFS transporter</fullName>
    </submittedName>
</protein>
<gene>
    <name evidence="9" type="ORF">WHI96_17985</name>
</gene>
<proteinExistence type="predicted"/>
<evidence type="ECO:0000256" key="6">
    <source>
        <dbReference type="SAM" id="MobiDB-lite"/>
    </source>
</evidence>
<dbReference type="InterPro" id="IPR036259">
    <property type="entry name" value="MFS_trans_sf"/>
</dbReference>
<organism evidence="9 10">
    <name type="scientific">Pseudonocardia tropica</name>
    <dbReference type="NCBI Taxonomy" id="681289"/>
    <lineage>
        <taxon>Bacteria</taxon>
        <taxon>Bacillati</taxon>
        <taxon>Actinomycetota</taxon>
        <taxon>Actinomycetes</taxon>
        <taxon>Pseudonocardiales</taxon>
        <taxon>Pseudonocardiaceae</taxon>
        <taxon>Pseudonocardia</taxon>
    </lineage>
</organism>
<reference evidence="9 10" key="1">
    <citation type="submission" date="2024-03" db="EMBL/GenBank/DDBJ databases">
        <title>Draft genome sequence of Pseudonocardia tropica JCM 19149.</title>
        <authorList>
            <person name="Butdee W."/>
            <person name="Duangmal K."/>
        </authorList>
    </citation>
    <scope>NUCLEOTIDE SEQUENCE [LARGE SCALE GENOMIC DNA]</scope>
    <source>
        <strain evidence="9 10">JCM 19149</strain>
    </source>
</reference>
<feature type="compositionally biased region" description="Low complexity" evidence="6">
    <location>
        <begin position="468"/>
        <end position="485"/>
    </location>
</feature>
<feature type="compositionally biased region" description="Low complexity" evidence="6">
    <location>
        <begin position="493"/>
        <end position="526"/>
    </location>
</feature>
<dbReference type="InterPro" id="IPR050189">
    <property type="entry name" value="MFS_Efflux_Transporters"/>
</dbReference>
<dbReference type="PANTHER" id="PTHR43124">
    <property type="entry name" value="PURINE EFFLUX PUMP PBUE"/>
    <property type="match status" value="1"/>
</dbReference>
<feature type="transmembrane region" description="Helical" evidence="7">
    <location>
        <begin position="243"/>
        <end position="261"/>
    </location>
</feature>
<feature type="transmembrane region" description="Helical" evidence="7">
    <location>
        <begin position="75"/>
        <end position="94"/>
    </location>
</feature>
<dbReference type="Proteomes" id="UP001464923">
    <property type="component" value="Unassembled WGS sequence"/>
</dbReference>
<keyword evidence="5 7" id="KW-0472">Membrane</keyword>
<evidence type="ECO:0000259" key="8">
    <source>
        <dbReference type="PROSITE" id="PS50850"/>
    </source>
</evidence>